<dbReference type="PANTHER" id="PTHR33908:SF11">
    <property type="entry name" value="MEMBRANE PROTEIN"/>
    <property type="match status" value="1"/>
</dbReference>
<feature type="transmembrane region" description="Helical" evidence="8">
    <location>
        <begin position="123"/>
        <end position="139"/>
    </location>
</feature>
<keyword evidence="4" id="KW-0808">Transferase</keyword>
<feature type="transmembrane region" description="Helical" evidence="8">
    <location>
        <begin position="20"/>
        <end position="36"/>
    </location>
</feature>
<dbReference type="STRING" id="1802074.A3J15_00715"/>
<feature type="transmembrane region" description="Helical" evidence="8">
    <location>
        <begin position="360"/>
        <end position="379"/>
    </location>
</feature>
<dbReference type="GO" id="GO:0005886">
    <property type="term" value="C:plasma membrane"/>
    <property type="evidence" value="ECO:0007669"/>
    <property type="project" value="UniProtKB-SubCell"/>
</dbReference>
<evidence type="ECO:0000256" key="6">
    <source>
        <dbReference type="ARBA" id="ARBA00022989"/>
    </source>
</evidence>
<evidence type="ECO:0000256" key="1">
    <source>
        <dbReference type="ARBA" id="ARBA00004651"/>
    </source>
</evidence>
<sequence length="513" mass="59201">MFDAFEIINKIKKNLTRQDLLLLLLFLGLFITSRLINLDRFPIFGDEGIYVRWAKVAWHDASWRFISLTDGKQPLQTWGIIPFLKFFPQNPLLAGRLFSVATGGFGLVGLVSCCYYLFGKRSMYFAAFFYIFTPFFLFYDRMALVDSAVNAFAIWIFFLSIILIRTIRLDVALIYGLMTGMALLAKSSVRLFLGLGFLAIIFLVSVQKKTSDRRDVIKKSINYSILYFLSSTLALVIYNIQRLSPFFHYIAEKNKTFVMTLGEFTKSPFVNFLGNIKIIPYYVLSEMGYVISLIGLIGLYFLFKKDKRLAQYIVLWIIIPFVILGFVSKVIFPRYLIFVGSMLIIPAVYVISQVKNKTTLIITMVLIVLSITYFDYAIVFDHKNIPFPEVDRGQYVEGVTAGWGIKEIVDYSRQKSKEKKVILLAEGNFGVIGDQIDAYLWPIENMELRGYWPLDKNELLQNQKELTTNYVYVIFSHRQDFPVDWPIKHIKRYGKPGDKAAIYFSELLPPGSF</sequence>
<proteinExistence type="predicted"/>
<reference evidence="9 10" key="1">
    <citation type="journal article" date="2016" name="Nat. Commun.">
        <title>Thousands of microbial genomes shed light on interconnected biogeochemical processes in an aquifer system.</title>
        <authorList>
            <person name="Anantharaman K."/>
            <person name="Brown C.T."/>
            <person name="Hug L.A."/>
            <person name="Sharon I."/>
            <person name="Castelle C.J."/>
            <person name="Probst A.J."/>
            <person name="Thomas B.C."/>
            <person name="Singh A."/>
            <person name="Wilkins M.J."/>
            <person name="Karaoz U."/>
            <person name="Brodie E.L."/>
            <person name="Williams K.H."/>
            <person name="Hubbard S.S."/>
            <person name="Banfield J.F."/>
        </authorList>
    </citation>
    <scope>NUCLEOTIDE SEQUENCE [LARGE SCALE GENOMIC DNA]</scope>
</reference>
<evidence type="ECO:0000256" key="2">
    <source>
        <dbReference type="ARBA" id="ARBA00022475"/>
    </source>
</evidence>
<keyword evidence="5 8" id="KW-0812">Transmembrane</keyword>
<feature type="transmembrane region" description="Helical" evidence="8">
    <location>
        <begin position="97"/>
        <end position="118"/>
    </location>
</feature>
<feature type="transmembrane region" description="Helical" evidence="8">
    <location>
        <begin position="221"/>
        <end position="240"/>
    </location>
</feature>
<keyword evidence="6 8" id="KW-1133">Transmembrane helix</keyword>
<dbReference type="GO" id="GO:0016763">
    <property type="term" value="F:pentosyltransferase activity"/>
    <property type="evidence" value="ECO:0007669"/>
    <property type="project" value="TreeGrafter"/>
</dbReference>
<feature type="transmembrane region" description="Helical" evidence="8">
    <location>
        <begin position="189"/>
        <end position="206"/>
    </location>
</feature>
<keyword evidence="7 8" id="KW-0472">Membrane</keyword>
<dbReference type="GO" id="GO:0009103">
    <property type="term" value="P:lipopolysaccharide biosynthetic process"/>
    <property type="evidence" value="ECO:0007669"/>
    <property type="project" value="UniProtKB-ARBA"/>
</dbReference>
<evidence type="ECO:0000313" key="10">
    <source>
        <dbReference type="Proteomes" id="UP000176376"/>
    </source>
</evidence>
<comment type="subcellular location">
    <subcellularLocation>
        <location evidence="1">Cell membrane</location>
        <topology evidence="1">Multi-pass membrane protein</topology>
    </subcellularLocation>
</comment>
<dbReference type="InterPro" id="IPR050297">
    <property type="entry name" value="LipidA_mod_glycosyltrf_83"/>
</dbReference>
<comment type="caution">
    <text evidence="9">The sequence shown here is derived from an EMBL/GenBank/DDBJ whole genome shotgun (WGS) entry which is preliminary data.</text>
</comment>
<evidence type="ECO:0000256" key="4">
    <source>
        <dbReference type="ARBA" id="ARBA00022679"/>
    </source>
</evidence>
<organism evidence="9 10">
    <name type="scientific">Candidatus Roizmanbacteria bacterium RIFCSPLOWO2_02_FULL_38_10</name>
    <dbReference type="NCBI Taxonomy" id="1802074"/>
    <lineage>
        <taxon>Bacteria</taxon>
        <taxon>Candidatus Roizmaniibacteriota</taxon>
    </lineage>
</organism>
<name>A0A1F7JMS1_9BACT</name>
<evidence type="ECO:0000256" key="5">
    <source>
        <dbReference type="ARBA" id="ARBA00022692"/>
    </source>
</evidence>
<protein>
    <submittedName>
        <fullName evidence="9">Uncharacterized protein</fullName>
    </submittedName>
</protein>
<dbReference type="EMBL" id="MGAY01000019">
    <property type="protein sequence ID" value="OGK56906.1"/>
    <property type="molecule type" value="Genomic_DNA"/>
</dbReference>
<keyword evidence="2" id="KW-1003">Cell membrane</keyword>
<feature type="transmembrane region" description="Helical" evidence="8">
    <location>
        <begin position="335"/>
        <end position="354"/>
    </location>
</feature>
<gene>
    <name evidence="9" type="ORF">A3J15_00715</name>
</gene>
<dbReference type="AlphaFoldDB" id="A0A1F7JMS1"/>
<accession>A0A1F7JMS1</accession>
<keyword evidence="3" id="KW-0328">Glycosyltransferase</keyword>
<feature type="transmembrane region" description="Helical" evidence="8">
    <location>
        <begin position="309"/>
        <end position="328"/>
    </location>
</feature>
<dbReference type="Proteomes" id="UP000176376">
    <property type="component" value="Unassembled WGS sequence"/>
</dbReference>
<evidence type="ECO:0000256" key="8">
    <source>
        <dbReference type="SAM" id="Phobius"/>
    </source>
</evidence>
<dbReference type="PANTHER" id="PTHR33908">
    <property type="entry name" value="MANNOSYLTRANSFERASE YKCB-RELATED"/>
    <property type="match status" value="1"/>
</dbReference>
<feature type="transmembrane region" description="Helical" evidence="8">
    <location>
        <begin position="281"/>
        <end position="303"/>
    </location>
</feature>
<evidence type="ECO:0000313" key="9">
    <source>
        <dbReference type="EMBL" id="OGK56906.1"/>
    </source>
</evidence>
<evidence type="ECO:0000256" key="3">
    <source>
        <dbReference type="ARBA" id="ARBA00022676"/>
    </source>
</evidence>
<feature type="transmembrane region" description="Helical" evidence="8">
    <location>
        <begin position="151"/>
        <end position="177"/>
    </location>
</feature>
<evidence type="ECO:0000256" key="7">
    <source>
        <dbReference type="ARBA" id="ARBA00023136"/>
    </source>
</evidence>